<organism evidence="1 2">
    <name type="scientific">Nyctereutes procyonoides</name>
    <name type="common">Raccoon dog</name>
    <name type="synonym">Canis procyonoides</name>
    <dbReference type="NCBI Taxonomy" id="34880"/>
    <lineage>
        <taxon>Eukaryota</taxon>
        <taxon>Metazoa</taxon>
        <taxon>Chordata</taxon>
        <taxon>Craniata</taxon>
        <taxon>Vertebrata</taxon>
        <taxon>Euteleostomi</taxon>
        <taxon>Mammalia</taxon>
        <taxon>Eutheria</taxon>
        <taxon>Laurasiatheria</taxon>
        <taxon>Carnivora</taxon>
        <taxon>Caniformia</taxon>
        <taxon>Canidae</taxon>
        <taxon>Nyctereutes</taxon>
    </lineage>
</organism>
<gene>
    <name evidence="1" type="ORF">NYPRO_LOCUS26188</name>
</gene>
<evidence type="ECO:0000313" key="1">
    <source>
        <dbReference type="EMBL" id="CAD7693396.1"/>
    </source>
</evidence>
<proteinExistence type="predicted"/>
<evidence type="ECO:0000313" key="2">
    <source>
        <dbReference type="Proteomes" id="UP000645828"/>
    </source>
</evidence>
<sequence length="124" mass="13471">MYPAFLPLLLGKQNGGPDRSHMLASRAGPPLGRFGRAPPQRSYMAKFVAELLGCTLPSKGAAPMFEVVKCSFLRGWKGGKKPPFSAHWPAKSPYLTAKRLGHLALDESSVSDFYTRKEPGLDPG</sequence>
<keyword evidence="2" id="KW-1185">Reference proteome</keyword>
<accession>A0A811ZZ71</accession>
<reference evidence="1" key="1">
    <citation type="submission" date="2020-12" db="EMBL/GenBank/DDBJ databases">
        <authorList>
            <consortium name="Molecular Ecology Group"/>
        </authorList>
    </citation>
    <scope>NUCLEOTIDE SEQUENCE</scope>
    <source>
        <strain evidence="1">TBG_1078</strain>
    </source>
</reference>
<dbReference type="Proteomes" id="UP000645828">
    <property type="component" value="Unassembled WGS sequence"/>
</dbReference>
<comment type="caution">
    <text evidence="1">The sequence shown here is derived from an EMBL/GenBank/DDBJ whole genome shotgun (WGS) entry which is preliminary data.</text>
</comment>
<protein>
    <submittedName>
        <fullName evidence="1">(raccoon dog) hypothetical protein</fullName>
    </submittedName>
</protein>
<name>A0A811ZZ71_NYCPR</name>
<dbReference type="EMBL" id="CAJHUB010000780">
    <property type="protein sequence ID" value="CAD7693396.1"/>
    <property type="molecule type" value="Genomic_DNA"/>
</dbReference>
<dbReference type="AlphaFoldDB" id="A0A811ZZ71"/>